<feature type="domain" description="Thioredoxin" evidence="1">
    <location>
        <begin position="22"/>
        <end position="162"/>
    </location>
</feature>
<dbReference type="Proteomes" id="UP000005801">
    <property type="component" value="Unassembled WGS sequence"/>
</dbReference>
<protein>
    <submittedName>
        <fullName evidence="2">Thiol-disulfide oxidoreductase</fullName>
    </submittedName>
</protein>
<keyword evidence="3" id="KW-1185">Reference proteome</keyword>
<accession>A6GII9</accession>
<dbReference type="InterPro" id="IPR036249">
    <property type="entry name" value="Thioredoxin-like_sf"/>
</dbReference>
<dbReference type="GO" id="GO:0016491">
    <property type="term" value="F:oxidoreductase activity"/>
    <property type="evidence" value="ECO:0007669"/>
    <property type="project" value="InterPro"/>
</dbReference>
<dbReference type="SUPFAM" id="SSF52833">
    <property type="entry name" value="Thioredoxin-like"/>
    <property type="match status" value="1"/>
</dbReference>
<dbReference type="PANTHER" id="PTHR42852">
    <property type="entry name" value="THIOL:DISULFIDE INTERCHANGE PROTEIN DSBE"/>
    <property type="match status" value="1"/>
</dbReference>
<dbReference type="PANTHER" id="PTHR42852:SF17">
    <property type="entry name" value="THIOREDOXIN-LIKE PROTEIN HI_1115"/>
    <property type="match status" value="1"/>
</dbReference>
<dbReference type="InterPro" id="IPR013766">
    <property type="entry name" value="Thioredoxin_domain"/>
</dbReference>
<sequence length="164" mass="18068">MGELAALPEPTYIPEKSCRQDFALGEPVKPFRLARVDGQAAIAPEGYRGRVMLLNFWGTWCKPCLEELPKFDALYRRYHESGLTLVAVATDEDAAPVEAFINEHKLAARVALGGEDAAGAYERPSFPFSLVVDGEGTIVATYEFVDETCLGELEQTLRTELAKL</sequence>
<gene>
    <name evidence="2" type="ORF">PPSIR1_32245</name>
</gene>
<dbReference type="AlphaFoldDB" id="A6GII9"/>
<name>A6GII9_9BACT</name>
<dbReference type="Gene3D" id="3.40.30.10">
    <property type="entry name" value="Glutaredoxin"/>
    <property type="match status" value="1"/>
</dbReference>
<dbReference type="EMBL" id="ABCS01000137">
    <property type="protein sequence ID" value="EDM74309.1"/>
    <property type="molecule type" value="Genomic_DNA"/>
</dbReference>
<evidence type="ECO:0000313" key="3">
    <source>
        <dbReference type="Proteomes" id="UP000005801"/>
    </source>
</evidence>
<evidence type="ECO:0000313" key="2">
    <source>
        <dbReference type="EMBL" id="EDM74309.1"/>
    </source>
</evidence>
<dbReference type="eggNOG" id="COG0526">
    <property type="taxonomic scope" value="Bacteria"/>
</dbReference>
<dbReference type="STRING" id="391625.PPSIR1_32245"/>
<dbReference type="InterPro" id="IPR050553">
    <property type="entry name" value="Thioredoxin_ResA/DsbE_sf"/>
</dbReference>
<comment type="caution">
    <text evidence="2">The sequence shown here is derived from an EMBL/GenBank/DDBJ whole genome shotgun (WGS) entry which is preliminary data.</text>
</comment>
<dbReference type="PROSITE" id="PS51352">
    <property type="entry name" value="THIOREDOXIN_2"/>
    <property type="match status" value="1"/>
</dbReference>
<dbReference type="GO" id="GO:0016209">
    <property type="term" value="F:antioxidant activity"/>
    <property type="evidence" value="ECO:0007669"/>
    <property type="project" value="InterPro"/>
</dbReference>
<evidence type="ECO:0000259" key="1">
    <source>
        <dbReference type="PROSITE" id="PS51352"/>
    </source>
</evidence>
<proteinExistence type="predicted"/>
<dbReference type="CDD" id="cd02966">
    <property type="entry name" value="TlpA_like_family"/>
    <property type="match status" value="1"/>
</dbReference>
<dbReference type="Pfam" id="PF00578">
    <property type="entry name" value="AhpC-TSA"/>
    <property type="match status" value="1"/>
</dbReference>
<dbReference type="InterPro" id="IPR000866">
    <property type="entry name" value="AhpC/TSA"/>
</dbReference>
<organism evidence="2 3">
    <name type="scientific">Plesiocystis pacifica SIR-1</name>
    <dbReference type="NCBI Taxonomy" id="391625"/>
    <lineage>
        <taxon>Bacteria</taxon>
        <taxon>Pseudomonadati</taxon>
        <taxon>Myxococcota</taxon>
        <taxon>Polyangia</taxon>
        <taxon>Nannocystales</taxon>
        <taxon>Nannocystaceae</taxon>
        <taxon>Plesiocystis</taxon>
    </lineage>
</organism>
<reference evidence="2 3" key="1">
    <citation type="submission" date="2007-06" db="EMBL/GenBank/DDBJ databases">
        <authorList>
            <person name="Shimkets L."/>
            <person name="Ferriera S."/>
            <person name="Johnson J."/>
            <person name="Kravitz S."/>
            <person name="Beeson K."/>
            <person name="Sutton G."/>
            <person name="Rogers Y.-H."/>
            <person name="Friedman R."/>
            <person name="Frazier M."/>
            <person name="Venter J.C."/>
        </authorList>
    </citation>
    <scope>NUCLEOTIDE SEQUENCE [LARGE SCALE GENOMIC DNA]</scope>
    <source>
        <strain evidence="2 3">SIR-1</strain>
    </source>
</reference>